<protein>
    <submittedName>
        <fullName evidence="1">Uncharacterized protein</fullName>
    </submittedName>
</protein>
<reference evidence="1 2" key="1">
    <citation type="submission" date="2015-09" db="EMBL/GenBank/DDBJ databases">
        <authorList>
            <person name="Xu Y."/>
            <person name="Nagy A."/>
            <person name="Liu N.T."/>
            <person name="Nou X."/>
        </authorList>
    </citation>
    <scope>NUCLEOTIDE SEQUENCE [LARGE SCALE GENOMIC DNA]</scope>
    <source>
        <strain evidence="1 2">FC1138</strain>
    </source>
</reference>
<evidence type="ECO:0000313" key="2">
    <source>
        <dbReference type="Proteomes" id="UP000077927"/>
    </source>
</evidence>
<name>A0AAC9FSU8_9RALS</name>
<organism evidence="1 2">
    <name type="scientific">Ralstonia insidiosa</name>
    <dbReference type="NCBI Taxonomy" id="190721"/>
    <lineage>
        <taxon>Bacteria</taxon>
        <taxon>Pseudomonadati</taxon>
        <taxon>Pseudomonadota</taxon>
        <taxon>Betaproteobacteria</taxon>
        <taxon>Burkholderiales</taxon>
        <taxon>Burkholderiaceae</taxon>
        <taxon>Ralstonia</taxon>
    </lineage>
</organism>
<dbReference type="AlphaFoldDB" id="A0AAC9FSU8"/>
<dbReference type="EMBL" id="CP012606">
    <property type="protein sequence ID" value="ANH75494.1"/>
    <property type="molecule type" value="Genomic_DNA"/>
</dbReference>
<dbReference type="KEGG" id="rin:ACS15_5349"/>
<gene>
    <name evidence="1" type="ORF">ACS15_5349</name>
</gene>
<dbReference type="Proteomes" id="UP000077927">
    <property type="component" value="Chromosome 2"/>
</dbReference>
<evidence type="ECO:0000313" key="1">
    <source>
        <dbReference type="EMBL" id="ANH75494.1"/>
    </source>
</evidence>
<accession>A0AAC9FSU8</accession>
<sequence>MRPRTRCGDCNPTSLHEVPPSGSAMVSSAVKAAVSGFPAIVSSGRWRPIPSTGGTCFKCC</sequence>
<proteinExistence type="predicted"/>